<reference evidence="2" key="2">
    <citation type="submission" date="2017-10" db="EMBL/GenBank/DDBJ databases">
        <title>Ladona fulva Genome sequencing and assembly.</title>
        <authorList>
            <person name="Murali S."/>
            <person name="Richards S."/>
            <person name="Bandaranaike D."/>
            <person name="Bellair M."/>
            <person name="Blankenburg K."/>
            <person name="Chao H."/>
            <person name="Dinh H."/>
            <person name="Doddapaneni H."/>
            <person name="Dugan-Rocha S."/>
            <person name="Elkadiri S."/>
            <person name="Gnanaolivu R."/>
            <person name="Hernandez B."/>
            <person name="Skinner E."/>
            <person name="Javaid M."/>
            <person name="Lee S."/>
            <person name="Li M."/>
            <person name="Ming W."/>
            <person name="Munidasa M."/>
            <person name="Muniz J."/>
            <person name="Nguyen L."/>
            <person name="Hughes D."/>
            <person name="Osuji N."/>
            <person name="Pu L.-L."/>
            <person name="Puazo M."/>
            <person name="Qu C."/>
            <person name="Quiroz J."/>
            <person name="Raj R."/>
            <person name="Weissenberger G."/>
            <person name="Xin Y."/>
            <person name="Zou X."/>
            <person name="Han Y."/>
            <person name="Worley K."/>
            <person name="Muzny D."/>
            <person name="Gibbs R."/>
        </authorList>
    </citation>
    <scope>NUCLEOTIDE SEQUENCE</scope>
    <source>
        <strain evidence="2">Sampled in the wild</strain>
    </source>
</reference>
<gene>
    <name evidence="2" type="ORF">J437_LFUL007368</name>
</gene>
<keyword evidence="1" id="KW-1133">Transmembrane helix</keyword>
<keyword evidence="1" id="KW-0472">Membrane</keyword>
<feature type="transmembrane region" description="Helical" evidence="1">
    <location>
        <begin position="12"/>
        <end position="42"/>
    </location>
</feature>
<sequence length="114" mass="12519">MLTEKMIVPRGLASGFPILVSSGLDPLSFLVGIVFLIFILLVPRLSHGPFFAPAGIGAAPVSSGAVYTKKRSSREIRRDMTVNKQISGIEFDFLTQNVFQAIQNHVKYYSEESS</sequence>
<dbReference type="EMBL" id="KZ308284">
    <property type="protein sequence ID" value="KAG8226486.1"/>
    <property type="molecule type" value="Genomic_DNA"/>
</dbReference>
<name>A0A8K0K1B0_LADFU</name>
<reference evidence="2" key="1">
    <citation type="submission" date="2013-04" db="EMBL/GenBank/DDBJ databases">
        <authorList>
            <person name="Qu J."/>
            <person name="Murali S.C."/>
            <person name="Bandaranaike D."/>
            <person name="Bellair M."/>
            <person name="Blankenburg K."/>
            <person name="Chao H."/>
            <person name="Dinh H."/>
            <person name="Doddapaneni H."/>
            <person name="Downs B."/>
            <person name="Dugan-Rocha S."/>
            <person name="Elkadiri S."/>
            <person name="Gnanaolivu R.D."/>
            <person name="Hernandez B."/>
            <person name="Javaid M."/>
            <person name="Jayaseelan J.C."/>
            <person name="Lee S."/>
            <person name="Li M."/>
            <person name="Ming W."/>
            <person name="Munidasa M."/>
            <person name="Muniz J."/>
            <person name="Nguyen L."/>
            <person name="Ongeri F."/>
            <person name="Osuji N."/>
            <person name="Pu L.-L."/>
            <person name="Puazo M."/>
            <person name="Qu C."/>
            <person name="Quiroz J."/>
            <person name="Raj R."/>
            <person name="Weissenberger G."/>
            <person name="Xin Y."/>
            <person name="Zou X."/>
            <person name="Han Y."/>
            <person name="Richards S."/>
            <person name="Worley K."/>
            <person name="Muzny D."/>
            <person name="Gibbs R."/>
        </authorList>
    </citation>
    <scope>NUCLEOTIDE SEQUENCE</scope>
    <source>
        <strain evidence="2">Sampled in the wild</strain>
    </source>
</reference>
<dbReference type="AlphaFoldDB" id="A0A8K0K1B0"/>
<protein>
    <submittedName>
        <fullName evidence="2">Uncharacterized protein</fullName>
    </submittedName>
</protein>
<feature type="transmembrane region" description="Helical" evidence="1">
    <location>
        <begin position="48"/>
        <end position="68"/>
    </location>
</feature>
<evidence type="ECO:0000313" key="2">
    <source>
        <dbReference type="EMBL" id="KAG8226486.1"/>
    </source>
</evidence>
<organism evidence="2 3">
    <name type="scientific">Ladona fulva</name>
    <name type="common">Scarce chaser dragonfly</name>
    <name type="synonym">Libellula fulva</name>
    <dbReference type="NCBI Taxonomy" id="123851"/>
    <lineage>
        <taxon>Eukaryota</taxon>
        <taxon>Metazoa</taxon>
        <taxon>Ecdysozoa</taxon>
        <taxon>Arthropoda</taxon>
        <taxon>Hexapoda</taxon>
        <taxon>Insecta</taxon>
        <taxon>Pterygota</taxon>
        <taxon>Palaeoptera</taxon>
        <taxon>Odonata</taxon>
        <taxon>Epiprocta</taxon>
        <taxon>Anisoptera</taxon>
        <taxon>Libelluloidea</taxon>
        <taxon>Libellulidae</taxon>
        <taxon>Ladona</taxon>
    </lineage>
</organism>
<comment type="caution">
    <text evidence="2">The sequence shown here is derived from an EMBL/GenBank/DDBJ whole genome shotgun (WGS) entry which is preliminary data.</text>
</comment>
<accession>A0A8K0K1B0</accession>
<keyword evidence="3" id="KW-1185">Reference proteome</keyword>
<evidence type="ECO:0000256" key="1">
    <source>
        <dbReference type="SAM" id="Phobius"/>
    </source>
</evidence>
<proteinExistence type="predicted"/>
<evidence type="ECO:0000313" key="3">
    <source>
        <dbReference type="Proteomes" id="UP000792457"/>
    </source>
</evidence>
<keyword evidence="1" id="KW-0812">Transmembrane</keyword>
<dbReference type="Proteomes" id="UP000792457">
    <property type="component" value="Unassembled WGS sequence"/>
</dbReference>